<protein>
    <submittedName>
        <fullName evidence="2">Uncharacterized protein</fullName>
    </submittedName>
</protein>
<comment type="caution">
    <text evidence="2">The sequence shown here is derived from an EMBL/GenBank/DDBJ whole genome shotgun (WGS) entry which is preliminary data.</text>
</comment>
<dbReference type="InterPro" id="IPR004245">
    <property type="entry name" value="DUF229"/>
</dbReference>
<keyword evidence="1" id="KW-1133">Transmembrane helix</keyword>
<dbReference type="PANTHER" id="PTHR10974">
    <property type="entry name" value="FI08016P-RELATED"/>
    <property type="match status" value="1"/>
</dbReference>
<evidence type="ECO:0000313" key="3">
    <source>
        <dbReference type="Proteomes" id="UP001217089"/>
    </source>
</evidence>
<gene>
    <name evidence="2" type="ORF">KUTeg_024770</name>
</gene>
<dbReference type="InterPro" id="IPR017850">
    <property type="entry name" value="Alkaline_phosphatase_core_sf"/>
</dbReference>
<dbReference type="Gene3D" id="3.40.720.10">
    <property type="entry name" value="Alkaline Phosphatase, subunit A"/>
    <property type="match status" value="1"/>
</dbReference>
<dbReference type="PANTHER" id="PTHR10974:SF39">
    <property type="entry name" value="E2F TRANSCRIPTION FACTOR CC-MB DOMAIN-CONTAINING PROTEIN"/>
    <property type="match status" value="1"/>
</dbReference>
<evidence type="ECO:0000256" key="1">
    <source>
        <dbReference type="SAM" id="Phobius"/>
    </source>
</evidence>
<proteinExistence type="predicted"/>
<name>A0ABQ9DYU2_TEGGR</name>
<dbReference type="Pfam" id="PF02995">
    <property type="entry name" value="DUF229"/>
    <property type="match status" value="1"/>
</dbReference>
<dbReference type="SUPFAM" id="SSF53649">
    <property type="entry name" value="Alkaline phosphatase-like"/>
    <property type="match status" value="1"/>
</dbReference>
<organism evidence="2 3">
    <name type="scientific">Tegillarca granosa</name>
    <name type="common">Malaysian cockle</name>
    <name type="synonym">Anadara granosa</name>
    <dbReference type="NCBI Taxonomy" id="220873"/>
    <lineage>
        <taxon>Eukaryota</taxon>
        <taxon>Metazoa</taxon>
        <taxon>Spiralia</taxon>
        <taxon>Lophotrochozoa</taxon>
        <taxon>Mollusca</taxon>
        <taxon>Bivalvia</taxon>
        <taxon>Autobranchia</taxon>
        <taxon>Pteriomorphia</taxon>
        <taxon>Arcoida</taxon>
        <taxon>Arcoidea</taxon>
        <taxon>Arcidae</taxon>
        <taxon>Tegillarca</taxon>
    </lineage>
</organism>
<keyword evidence="1" id="KW-0472">Membrane</keyword>
<evidence type="ECO:0000313" key="2">
    <source>
        <dbReference type="EMBL" id="KAJ8298239.1"/>
    </source>
</evidence>
<dbReference type="EMBL" id="JARBDR010000923">
    <property type="protein sequence ID" value="KAJ8298239.1"/>
    <property type="molecule type" value="Genomic_DNA"/>
</dbReference>
<sequence length="867" mass="100146">MTTMGSRRKFKLLKLASVFFLLYVFVYLDLTFYLSKYLFSTRVDVTSYPSQNSYLRKWEETNIFYKNLAKVESEESDLTEEDCLNPRLVYRIKSENKSSNPGCQRMKPVSDACKIANSLFADKKITDCSEQKHYKLCEIKGDVGSYFARCDISICEMPIVIGNINQVNGEYVWKELSTLQEVENHLSELLKPSVLKKHYGFCFVKCILKNSKKTDVSDYGNDFGLSFHNPGIDAVQLLVLPADVKLKPLVNHSPQNINYNLIFIDSVSRNHFYRSLPRTIKVLNDINKNNVRNISDDVLKHMVLDFELLQGIKSRTFESLQALFSGYVNPKEKPFGVLAMPPKPLNTQVLLGRLKQKNYKTLWIEDLCWKWEWGLSKELLVHNKSISDAETWKHLKRALHKAAIDDLDITFASCQILDSLNVKDPFHYADDVCFLGRHHHEYIIEYLQYYQHILQFHKNPYISFYETNVGHEDTMLRIQHFDESFANYLKFTLSLKNTLTVIFSDHGNTYGSFVQKSDEARIEIFHPLLFMVIPPDIQKYLGPKAMNSLINNQERLITLQDLHKMLFSLSKVKTGSDTADILTLSPHYRGLNLMEDISKNRSCSQISRLMPNTCICQGYDNAVKNDSYYGIVALYATGMLNQQIQKQFRRLHSNATFGFGFCRRLILSEFTNVKISYGEPNNTVNIKMDLLYRHEMNVNPEIFVVAIRMTRGRKGQFELMSYERITPYSIYSACCDAGVDVKLCICNSKAKSRFSDLIDQSGEGIQETLSLHSRKEYIDPELKCFYFVITESDNNHGFIMEAVNVCQNSTYRLSVGFWKKNMITTNLQSKIETVLQSGDVTLVFAAVQRNRNHPSDWKYTAKIKLVS</sequence>
<keyword evidence="1" id="KW-0812">Transmembrane</keyword>
<keyword evidence="3" id="KW-1185">Reference proteome</keyword>
<feature type="transmembrane region" description="Helical" evidence="1">
    <location>
        <begin position="12"/>
        <end position="34"/>
    </location>
</feature>
<reference evidence="2 3" key="1">
    <citation type="submission" date="2022-12" db="EMBL/GenBank/DDBJ databases">
        <title>Chromosome-level genome of Tegillarca granosa.</title>
        <authorList>
            <person name="Kim J."/>
        </authorList>
    </citation>
    <scope>NUCLEOTIDE SEQUENCE [LARGE SCALE GENOMIC DNA]</scope>
    <source>
        <strain evidence="2">Teg-2019</strain>
        <tissue evidence="2">Adductor muscle</tissue>
    </source>
</reference>
<accession>A0ABQ9DYU2</accession>
<dbReference type="Proteomes" id="UP001217089">
    <property type="component" value="Unassembled WGS sequence"/>
</dbReference>